<gene>
    <name evidence="1" type="ORF">V9T40_012663</name>
</gene>
<accession>A0AAN9XZI7</accession>
<protein>
    <submittedName>
        <fullName evidence="1">Uncharacterized protein</fullName>
    </submittedName>
</protein>
<dbReference type="EMBL" id="JBBCAQ010000036">
    <property type="protein sequence ID" value="KAK7576377.1"/>
    <property type="molecule type" value="Genomic_DNA"/>
</dbReference>
<evidence type="ECO:0000313" key="2">
    <source>
        <dbReference type="Proteomes" id="UP001367676"/>
    </source>
</evidence>
<dbReference type="Proteomes" id="UP001367676">
    <property type="component" value="Unassembled WGS sequence"/>
</dbReference>
<comment type="caution">
    <text evidence="1">The sequence shown here is derived from an EMBL/GenBank/DDBJ whole genome shotgun (WGS) entry which is preliminary data.</text>
</comment>
<reference evidence="1 2" key="1">
    <citation type="submission" date="2024-03" db="EMBL/GenBank/DDBJ databases">
        <title>Adaptation during the transition from Ophiocordyceps entomopathogen to insect associate is accompanied by gene loss and intensified selection.</title>
        <authorList>
            <person name="Ward C.M."/>
            <person name="Onetto C.A."/>
            <person name="Borneman A.R."/>
        </authorList>
    </citation>
    <scope>NUCLEOTIDE SEQUENCE [LARGE SCALE GENOMIC DNA]</scope>
    <source>
        <strain evidence="1">AWRI1</strain>
        <tissue evidence="1">Single Adult Female</tissue>
    </source>
</reference>
<name>A0AAN9XZI7_9HEMI</name>
<evidence type="ECO:0000313" key="1">
    <source>
        <dbReference type="EMBL" id="KAK7576377.1"/>
    </source>
</evidence>
<dbReference type="AlphaFoldDB" id="A0AAN9XZI7"/>
<sequence>MDIESHVSEVGEKKLALSLKHLGEICEMLKLSVKRSEDVSDAIESPIMWLLKRPVEWSKLSFYKYMVLWWFVQKGIYILLSSHSNLYGSEIPLDWQGESEFYLRLNGNFMKLTIDDTYENRIRFSLSFEKPNGKIIERSLTYKLDELEDPNKYTVEKFDGLVLKFVKIEDDLSMQFLVPLIVPLSNGEKV</sequence>
<organism evidence="1 2">
    <name type="scientific">Parthenolecanium corni</name>
    <dbReference type="NCBI Taxonomy" id="536013"/>
    <lineage>
        <taxon>Eukaryota</taxon>
        <taxon>Metazoa</taxon>
        <taxon>Ecdysozoa</taxon>
        <taxon>Arthropoda</taxon>
        <taxon>Hexapoda</taxon>
        <taxon>Insecta</taxon>
        <taxon>Pterygota</taxon>
        <taxon>Neoptera</taxon>
        <taxon>Paraneoptera</taxon>
        <taxon>Hemiptera</taxon>
        <taxon>Sternorrhyncha</taxon>
        <taxon>Coccoidea</taxon>
        <taxon>Coccidae</taxon>
        <taxon>Parthenolecanium</taxon>
    </lineage>
</organism>
<keyword evidence="2" id="KW-1185">Reference proteome</keyword>
<proteinExistence type="predicted"/>